<dbReference type="InterPro" id="IPR036594">
    <property type="entry name" value="Meth_synthase_dom"/>
</dbReference>
<name>A0A7Y9C636_9FLAO</name>
<dbReference type="InterPro" id="IPR009061">
    <property type="entry name" value="DNA-bd_dom_put_sf"/>
</dbReference>
<dbReference type="Gene3D" id="3.40.50.280">
    <property type="entry name" value="Cobalamin-binding domain"/>
    <property type="match status" value="1"/>
</dbReference>
<dbReference type="InterPro" id="IPR003759">
    <property type="entry name" value="Cbl-bd_cap"/>
</dbReference>
<dbReference type="RefSeq" id="WP_176006767.1">
    <property type="nucleotide sequence ID" value="NZ_JABWMI010000015.1"/>
</dbReference>
<comment type="caution">
    <text evidence="2">The sequence shown here is derived from an EMBL/GenBank/DDBJ whole genome shotgun (WGS) entry which is preliminary data.</text>
</comment>
<organism evidence="2 3">
    <name type="scientific">Flavobacterium agri</name>
    <dbReference type="NCBI Taxonomy" id="2743471"/>
    <lineage>
        <taxon>Bacteria</taxon>
        <taxon>Pseudomonadati</taxon>
        <taxon>Bacteroidota</taxon>
        <taxon>Flavobacteriia</taxon>
        <taxon>Flavobacteriales</taxon>
        <taxon>Flavobacteriaceae</taxon>
        <taxon>Flavobacterium</taxon>
    </lineage>
</organism>
<evidence type="ECO:0000313" key="2">
    <source>
        <dbReference type="EMBL" id="NYA71956.1"/>
    </source>
</evidence>
<dbReference type="Gene3D" id="1.10.1240.10">
    <property type="entry name" value="Methionine synthase domain"/>
    <property type="match status" value="1"/>
</dbReference>
<dbReference type="SMART" id="SM00422">
    <property type="entry name" value="HTH_MERR"/>
    <property type="match status" value="1"/>
</dbReference>
<accession>A0A7Y9C636</accession>
<protein>
    <submittedName>
        <fullName evidence="2">MerR family transcriptional regulator</fullName>
    </submittedName>
</protein>
<feature type="domain" description="HTH merR-type" evidence="1">
    <location>
        <begin position="7"/>
        <end position="76"/>
    </location>
</feature>
<dbReference type="SUPFAM" id="SSF46955">
    <property type="entry name" value="Putative DNA-binding domain"/>
    <property type="match status" value="1"/>
</dbReference>
<evidence type="ECO:0000313" key="3">
    <source>
        <dbReference type="Proteomes" id="UP000535020"/>
    </source>
</evidence>
<evidence type="ECO:0000259" key="1">
    <source>
        <dbReference type="PROSITE" id="PS50937"/>
    </source>
</evidence>
<dbReference type="AlphaFoldDB" id="A0A7Y9C636"/>
<dbReference type="Gene3D" id="1.10.1660.10">
    <property type="match status" value="1"/>
</dbReference>
<sequence>MNNIKSVFSIKDLENLSDIKAHTIRIWEKRYSLLSPLRTDANTRYYDIENLQKLLNVVLLVKYGFKLHRLALLNNAELDAMVKEVRTDKYDRNHVSHLFKVAMMTFDQHLFMQTYQELLREKTFRQVFFDYFMPLLEDIGILWQTRTITPAHEHFISCLIRMKIIANTDSLLSGSNPAGDHVYALFLPLDEIHELGLLYLNYALLESRHRTIYLGESMPIESLERFKSLFNRVTFVTYATVSPSKLEFSKYLEELRSRLLSPGCELWVLGSRVQDQDAPVNPAVKFFPSLKDVLNEL</sequence>
<dbReference type="EMBL" id="JACBJI010000006">
    <property type="protein sequence ID" value="NYA71956.1"/>
    <property type="molecule type" value="Genomic_DNA"/>
</dbReference>
<dbReference type="Pfam" id="PF02607">
    <property type="entry name" value="B12-binding_2"/>
    <property type="match status" value="1"/>
</dbReference>
<dbReference type="InterPro" id="IPR000551">
    <property type="entry name" value="MerR-type_HTH_dom"/>
</dbReference>
<dbReference type="Proteomes" id="UP000535020">
    <property type="component" value="Unassembled WGS sequence"/>
</dbReference>
<dbReference type="PROSITE" id="PS50937">
    <property type="entry name" value="HTH_MERR_2"/>
    <property type="match status" value="1"/>
</dbReference>
<dbReference type="GO" id="GO:0006355">
    <property type="term" value="P:regulation of DNA-templated transcription"/>
    <property type="evidence" value="ECO:0007669"/>
    <property type="project" value="InterPro"/>
</dbReference>
<dbReference type="Pfam" id="PF13411">
    <property type="entry name" value="MerR_1"/>
    <property type="match status" value="1"/>
</dbReference>
<gene>
    <name evidence="2" type="ORF">HZF10_13585</name>
</gene>
<dbReference type="GO" id="GO:0003677">
    <property type="term" value="F:DNA binding"/>
    <property type="evidence" value="ECO:0007669"/>
    <property type="project" value="InterPro"/>
</dbReference>
<keyword evidence="3" id="KW-1185">Reference proteome</keyword>
<reference evidence="2 3" key="1">
    <citation type="submission" date="2020-07" db="EMBL/GenBank/DDBJ databases">
        <authorList>
            <person name="Sun Q."/>
        </authorList>
    </citation>
    <scope>NUCLEOTIDE SEQUENCE [LARGE SCALE GENOMIC DNA]</scope>
    <source>
        <strain evidence="2 3">MAH-1</strain>
    </source>
</reference>
<proteinExistence type="predicted"/>